<feature type="region of interest" description="Disordered" evidence="1">
    <location>
        <begin position="55"/>
        <end position="104"/>
    </location>
</feature>
<evidence type="ECO:0000313" key="2">
    <source>
        <dbReference type="EMBL" id="KAF2897947.1"/>
    </source>
</evidence>
<proteinExistence type="predicted"/>
<evidence type="ECO:0000256" key="1">
    <source>
        <dbReference type="SAM" id="MobiDB-lite"/>
    </source>
</evidence>
<gene>
    <name evidence="2" type="ORF">ILUMI_08230</name>
</gene>
<dbReference type="EMBL" id="VTPC01003836">
    <property type="protein sequence ID" value="KAF2897947.1"/>
    <property type="molecule type" value="Genomic_DNA"/>
</dbReference>
<comment type="caution">
    <text evidence="2">The sequence shown here is derived from an EMBL/GenBank/DDBJ whole genome shotgun (WGS) entry which is preliminary data.</text>
</comment>
<protein>
    <submittedName>
        <fullName evidence="2">Uncharacterized protein</fullName>
    </submittedName>
</protein>
<reference evidence="2" key="1">
    <citation type="submission" date="2019-08" db="EMBL/GenBank/DDBJ databases">
        <title>The genome of the North American firefly Photinus pyralis.</title>
        <authorList>
            <consortium name="Photinus pyralis genome working group"/>
            <person name="Fallon T.R."/>
            <person name="Sander Lower S.E."/>
            <person name="Weng J.-K."/>
        </authorList>
    </citation>
    <scope>NUCLEOTIDE SEQUENCE</scope>
    <source>
        <strain evidence="2">TRF0915ILg1</strain>
        <tissue evidence="2">Whole body</tissue>
    </source>
</reference>
<organism evidence="2 3">
    <name type="scientific">Ignelater luminosus</name>
    <name type="common">Cucubano</name>
    <name type="synonym">Pyrophorus luminosus</name>
    <dbReference type="NCBI Taxonomy" id="2038154"/>
    <lineage>
        <taxon>Eukaryota</taxon>
        <taxon>Metazoa</taxon>
        <taxon>Ecdysozoa</taxon>
        <taxon>Arthropoda</taxon>
        <taxon>Hexapoda</taxon>
        <taxon>Insecta</taxon>
        <taxon>Pterygota</taxon>
        <taxon>Neoptera</taxon>
        <taxon>Endopterygota</taxon>
        <taxon>Coleoptera</taxon>
        <taxon>Polyphaga</taxon>
        <taxon>Elateriformia</taxon>
        <taxon>Elateroidea</taxon>
        <taxon>Elateridae</taxon>
        <taxon>Agrypninae</taxon>
        <taxon>Pyrophorini</taxon>
        <taxon>Ignelater</taxon>
    </lineage>
</organism>
<name>A0A8K0D6H6_IGNLU</name>
<dbReference type="AlphaFoldDB" id="A0A8K0D6H6"/>
<dbReference type="Proteomes" id="UP000801492">
    <property type="component" value="Unassembled WGS sequence"/>
</dbReference>
<evidence type="ECO:0000313" key="3">
    <source>
        <dbReference type="Proteomes" id="UP000801492"/>
    </source>
</evidence>
<accession>A0A8K0D6H6</accession>
<keyword evidence="3" id="KW-1185">Reference proteome</keyword>
<sequence length="104" mass="11313">MDETVAQIASNKLPKYIASIDKKEVAKSVSAEQGVTEEDMGEEERITIAFSDDKVPPKALDVEPGSVNSTQQETEPSTSTTAEPTFPPINRDLDLPSTSGFWQN</sequence>
<feature type="compositionally biased region" description="Low complexity" evidence="1">
    <location>
        <begin position="69"/>
        <end position="84"/>
    </location>
</feature>